<reference evidence="1" key="1">
    <citation type="submission" date="2019-10" db="EMBL/GenBank/DDBJ databases">
        <authorList>
            <consortium name="DOE Joint Genome Institute"/>
            <person name="Kuo A."/>
            <person name="Miyauchi S."/>
            <person name="Kiss E."/>
            <person name="Drula E."/>
            <person name="Kohler A."/>
            <person name="Sanchez-Garcia M."/>
            <person name="Andreopoulos B."/>
            <person name="Barry K.W."/>
            <person name="Bonito G."/>
            <person name="Buee M."/>
            <person name="Carver A."/>
            <person name="Chen C."/>
            <person name="Cichocki N."/>
            <person name="Clum A."/>
            <person name="Culley D."/>
            <person name="Crous P.W."/>
            <person name="Fauchery L."/>
            <person name="Girlanda M."/>
            <person name="Hayes R."/>
            <person name="Keri Z."/>
            <person name="LaButti K."/>
            <person name="Lipzen A."/>
            <person name="Lombard V."/>
            <person name="Magnuson J."/>
            <person name="Maillard F."/>
            <person name="Morin E."/>
            <person name="Murat C."/>
            <person name="Nolan M."/>
            <person name="Ohm R."/>
            <person name="Pangilinan J."/>
            <person name="Pereira M."/>
            <person name="Perotto S."/>
            <person name="Peter M."/>
            <person name="Riley R."/>
            <person name="Sitrit Y."/>
            <person name="Stielow B."/>
            <person name="Szollosi G."/>
            <person name="Zifcakova L."/>
            <person name="Stursova M."/>
            <person name="Spatafora J.W."/>
            <person name="Tedersoo L."/>
            <person name="Vaario L.-M."/>
            <person name="Yamada A."/>
            <person name="Yan M."/>
            <person name="Wang P."/>
            <person name="Xu J."/>
            <person name="Bruns T."/>
            <person name="Baldrian P."/>
            <person name="Vilgalys R."/>
            <person name="Henrissat B."/>
            <person name="Grigoriev I.V."/>
            <person name="Hibbett D."/>
            <person name="Nagy L.G."/>
            <person name="Martin F.M."/>
        </authorList>
    </citation>
    <scope>NUCLEOTIDE SEQUENCE</scope>
    <source>
        <strain evidence="1">Prilba</strain>
    </source>
</reference>
<dbReference type="EMBL" id="WHVB01000040">
    <property type="protein sequence ID" value="KAF8466579.1"/>
    <property type="molecule type" value="Genomic_DNA"/>
</dbReference>
<sequence>MRLLAELLEALLPLLSPLSSFFSGAAIAALKNLLSLTPIGWSGMPITPTSRVWRSLRSAIRLQRGLSQLSNIRNRLTNQV</sequence>
<accession>A0A9P5JX37</accession>
<evidence type="ECO:0000313" key="2">
    <source>
        <dbReference type="Proteomes" id="UP000759537"/>
    </source>
</evidence>
<reference evidence="1" key="2">
    <citation type="journal article" date="2020" name="Nat. Commun.">
        <title>Large-scale genome sequencing of mycorrhizal fungi provides insights into the early evolution of symbiotic traits.</title>
        <authorList>
            <person name="Miyauchi S."/>
            <person name="Kiss E."/>
            <person name="Kuo A."/>
            <person name="Drula E."/>
            <person name="Kohler A."/>
            <person name="Sanchez-Garcia M."/>
            <person name="Morin E."/>
            <person name="Andreopoulos B."/>
            <person name="Barry K.W."/>
            <person name="Bonito G."/>
            <person name="Buee M."/>
            <person name="Carver A."/>
            <person name="Chen C."/>
            <person name="Cichocki N."/>
            <person name="Clum A."/>
            <person name="Culley D."/>
            <person name="Crous P.W."/>
            <person name="Fauchery L."/>
            <person name="Girlanda M."/>
            <person name="Hayes R.D."/>
            <person name="Keri Z."/>
            <person name="LaButti K."/>
            <person name="Lipzen A."/>
            <person name="Lombard V."/>
            <person name="Magnuson J."/>
            <person name="Maillard F."/>
            <person name="Murat C."/>
            <person name="Nolan M."/>
            <person name="Ohm R.A."/>
            <person name="Pangilinan J."/>
            <person name="Pereira M.F."/>
            <person name="Perotto S."/>
            <person name="Peter M."/>
            <person name="Pfister S."/>
            <person name="Riley R."/>
            <person name="Sitrit Y."/>
            <person name="Stielow J.B."/>
            <person name="Szollosi G."/>
            <person name="Zifcakova L."/>
            <person name="Stursova M."/>
            <person name="Spatafora J.W."/>
            <person name="Tedersoo L."/>
            <person name="Vaario L.M."/>
            <person name="Yamada A."/>
            <person name="Yan M."/>
            <person name="Wang P."/>
            <person name="Xu J."/>
            <person name="Bruns T."/>
            <person name="Baldrian P."/>
            <person name="Vilgalys R."/>
            <person name="Dunand C."/>
            <person name="Henrissat B."/>
            <person name="Grigoriev I.V."/>
            <person name="Hibbett D."/>
            <person name="Nagy L.G."/>
            <person name="Martin F.M."/>
        </authorList>
    </citation>
    <scope>NUCLEOTIDE SEQUENCE</scope>
    <source>
        <strain evidence="1">Prilba</strain>
    </source>
</reference>
<evidence type="ECO:0000313" key="1">
    <source>
        <dbReference type="EMBL" id="KAF8466579.1"/>
    </source>
</evidence>
<dbReference type="AlphaFoldDB" id="A0A9P5JX37"/>
<organism evidence="1 2">
    <name type="scientific">Russula ochroleuca</name>
    <dbReference type="NCBI Taxonomy" id="152965"/>
    <lineage>
        <taxon>Eukaryota</taxon>
        <taxon>Fungi</taxon>
        <taxon>Dikarya</taxon>
        <taxon>Basidiomycota</taxon>
        <taxon>Agaricomycotina</taxon>
        <taxon>Agaricomycetes</taxon>
        <taxon>Russulales</taxon>
        <taxon>Russulaceae</taxon>
        <taxon>Russula</taxon>
    </lineage>
</organism>
<protein>
    <submittedName>
        <fullName evidence="1">Uncharacterized protein</fullName>
    </submittedName>
</protein>
<name>A0A9P5JX37_9AGAM</name>
<keyword evidence="2" id="KW-1185">Reference proteome</keyword>
<proteinExistence type="predicted"/>
<gene>
    <name evidence="1" type="ORF">DFH94DRAFT_780661</name>
</gene>
<dbReference type="Proteomes" id="UP000759537">
    <property type="component" value="Unassembled WGS sequence"/>
</dbReference>
<comment type="caution">
    <text evidence="1">The sequence shown here is derived from an EMBL/GenBank/DDBJ whole genome shotgun (WGS) entry which is preliminary data.</text>
</comment>